<sequence length="960" mass="101494">MVQAPPPEIGEDEAARLAQDLFGVVGTAHSLGSNQDLNFVIDTGAADRLLLKIANPATDPAELEAQSRAAGLIGSRAGVRVPLARTFSDGTTVRPVTTPDGGTAHARMLPFLSGDTLGGSGYLAPDVIARFGTLAASVDTALAGWRHPGTERDNQWDLRHAPAVLADLLPSVADDDLRRHLRQTADAAWARIAPVAASLPQQVIHGDLTDDNVVATDGRMPDGVIDLGDLGRTWRVGELAITLTGILHHDGVSVADALAAVTAYQRVLPLTDDELDVLWPLVAVRGAVLVASAHHVLRTDPGNAYAAENLLHEQLILAAATSLPLPVATALVRQAAGVPVTAPSVPAAQPMLAGPVAVVDLSPASPALDEGRWLEPDIEHVLAQETLAAGAATVVTRFAEPRLSRAHPGQHAAAVVVPGIDVTVAGPAVLTAPWAGEIELVDEGLELRAPHGGLVLRITAAHRGHVADRSGERVAAGDPVAEITGTVRVTLAEAGIDVPEAVTAQTAAAWRAVVADPTAVVFGDAVAPASAPADAGELLRRRERSLAEVQEHYFADPPVIVRGWREYLVDADARVYLDALNNVSSIGHAHPRLVEAVAAQWRLINTNSRFHYPQIVEFAERLAATLPDGLDQVFLVNSGSEAVDLALRLAQAHTSRPDILAVAEAYHGWTYLSDAVSTSVADNPHALETRPAWVHTVEAPNPFRGRYRGSEAARYADDAVAEVHRLAEAGTPVGAFLAESIFGNAGGMPLPDGYLKAVYAAVRAGGGVAVADEVQVGYGRLGEWFWGFQQQDAVPDIVAVAKAMGAGHPLGAVITSKRIAASYRSQGYFFSSAGGSPVSSVVGLTVLDVIRDEGLQQNAAEVGAYLKQRLTELGERYPILGTVHGYGFYLGPEFVRDRESWTPATEETARICDRLRRLGVMIQPTGDHQNVLKFKPPMCFTRDSADEFIAALTRVLETGW</sequence>
<keyword evidence="2" id="KW-0663">Pyridoxal phosphate</keyword>
<comment type="similarity">
    <text evidence="1">Belongs to the class-III pyridoxal-phosphate-dependent aminotransferase family.</text>
</comment>
<evidence type="ECO:0000313" key="4">
    <source>
        <dbReference type="EMBL" id="KHK99001.1"/>
    </source>
</evidence>
<keyword evidence="5" id="KW-1185">Reference proteome</keyword>
<evidence type="ECO:0000259" key="3">
    <source>
        <dbReference type="Pfam" id="PF01636"/>
    </source>
</evidence>
<dbReference type="Proteomes" id="UP000031030">
    <property type="component" value="Unassembled WGS sequence"/>
</dbReference>
<dbReference type="PANTHER" id="PTHR45688:SF13">
    <property type="entry name" value="ALANINE--GLYOXYLATE AMINOTRANSFERASE 2-LIKE"/>
    <property type="match status" value="1"/>
</dbReference>
<feature type="domain" description="Aminoglycoside phosphotransferase" evidence="3">
    <location>
        <begin position="36"/>
        <end position="260"/>
    </location>
</feature>
<dbReference type="InterPro" id="IPR015422">
    <property type="entry name" value="PyrdxlP-dep_Trfase_small"/>
</dbReference>
<dbReference type="AlphaFoldDB" id="A0A0B2ABI7"/>
<protein>
    <submittedName>
        <fullName evidence="4">4-aminobutyrate aminotransferase</fullName>
    </submittedName>
</protein>
<keyword evidence="4" id="KW-0808">Transferase</keyword>
<dbReference type="NCBIfam" id="NF004800">
    <property type="entry name" value="PRK06149.1"/>
    <property type="match status" value="1"/>
</dbReference>
<dbReference type="InterPro" id="IPR015424">
    <property type="entry name" value="PyrdxlP-dep_Trfase"/>
</dbReference>
<reference evidence="4 5" key="1">
    <citation type="submission" date="2014-11" db="EMBL/GenBank/DDBJ databases">
        <title>Genome sequence of Microbacterium mangrovi MUSC 115(T).</title>
        <authorList>
            <person name="Lee L.-H."/>
        </authorList>
    </citation>
    <scope>NUCLEOTIDE SEQUENCE [LARGE SCALE GENOMIC DNA]</scope>
    <source>
        <strain evidence="4 5">MUSC 115</strain>
    </source>
</reference>
<dbReference type="Pfam" id="PF01636">
    <property type="entry name" value="APH"/>
    <property type="match status" value="1"/>
</dbReference>
<organism evidence="4 5">
    <name type="scientific">Microbacterium mangrovi</name>
    <dbReference type="NCBI Taxonomy" id="1348253"/>
    <lineage>
        <taxon>Bacteria</taxon>
        <taxon>Bacillati</taxon>
        <taxon>Actinomycetota</taxon>
        <taxon>Actinomycetes</taxon>
        <taxon>Micrococcales</taxon>
        <taxon>Microbacteriaceae</taxon>
        <taxon>Microbacterium</taxon>
    </lineage>
</organism>
<accession>A0A0B2ABI7</accession>
<dbReference type="EMBL" id="JTDK01000006">
    <property type="protein sequence ID" value="KHK99001.1"/>
    <property type="molecule type" value="Genomic_DNA"/>
</dbReference>
<dbReference type="InterPro" id="IPR011009">
    <property type="entry name" value="Kinase-like_dom_sf"/>
</dbReference>
<dbReference type="STRING" id="1348253.LK09_06065"/>
<name>A0A0B2ABI7_9MICO</name>
<evidence type="ECO:0000256" key="1">
    <source>
        <dbReference type="ARBA" id="ARBA00008954"/>
    </source>
</evidence>
<comment type="caution">
    <text evidence="4">The sequence shown here is derived from an EMBL/GenBank/DDBJ whole genome shotgun (WGS) entry which is preliminary data.</text>
</comment>
<dbReference type="SUPFAM" id="SSF56112">
    <property type="entry name" value="Protein kinase-like (PK-like)"/>
    <property type="match status" value="1"/>
</dbReference>
<evidence type="ECO:0000256" key="2">
    <source>
        <dbReference type="ARBA" id="ARBA00022898"/>
    </source>
</evidence>
<dbReference type="Gene3D" id="3.90.1200.10">
    <property type="match status" value="1"/>
</dbReference>
<dbReference type="InterPro" id="IPR002575">
    <property type="entry name" value="Aminoglycoside_PTrfase"/>
</dbReference>
<keyword evidence="4" id="KW-0032">Aminotransferase</keyword>
<dbReference type="PANTHER" id="PTHR45688">
    <property type="match status" value="1"/>
</dbReference>
<proteinExistence type="inferred from homology"/>
<dbReference type="CDD" id="cd00610">
    <property type="entry name" value="OAT_like"/>
    <property type="match status" value="1"/>
</dbReference>
<gene>
    <name evidence="4" type="ORF">LK09_06065</name>
</gene>
<dbReference type="Gene3D" id="3.40.640.10">
    <property type="entry name" value="Type I PLP-dependent aspartate aminotransferase-like (Major domain)"/>
    <property type="match status" value="1"/>
</dbReference>
<dbReference type="InterPro" id="IPR005814">
    <property type="entry name" value="Aminotrans_3"/>
</dbReference>
<dbReference type="GO" id="GO:0008483">
    <property type="term" value="F:transaminase activity"/>
    <property type="evidence" value="ECO:0007669"/>
    <property type="project" value="UniProtKB-KW"/>
</dbReference>
<dbReference type="GO" id="GO:0030170">
    <property type="term" value="F:pyridoxal phosphate binding"/>
    <property type="evidence" value="ECO:0007669"/>
    <property type="project" value="InterPro"/>
</dbReference>
<dbReference type="Pfam" id="PF00202">
    <property type="entry name" value="Aminotran_3"/>
    <property type="match status" value="1"/>
</dbReference>
<evidence type="ECO:0000313" key="5">
    <source>
        <dbReference type="Proteomes" id="UP000031030"/>
    </source>
</evidence>
<dbReference type="SUPFAM" id="SSF53383">
    <property type="entry name" value="PLP-dependent transferases"/>
    <property type="match status" value="1"/>
</dbReference>
<dbReference type="Gene3D" id="3.90.1150.10">
    <property type="entry name" value="Aspartate Aminotransferase, domain 1"/>
    <property type="match status" value="1"/>
</dbReference>
<dbReference type="InterPro" id="IPR015421">
    <property type="entry name" value="PyrdxlP-dep_Trfase_major"/>
</dbReference>